<dbReference type="PANTHER" id="PTHR11851:SF186">
    <property type="entry name" value="INACTIVE METALLOPROTEASE YMFF-RELATED"/>
    <property type="match status" value="1"/>
</dbReference>
<dbReference type="InterPro" id="IPR007863">
    <property type="entry name" value="Peptidase_M16_C"/>
</dbReference>
<reference evidence="3" key="1">
    <citation type="journal article" date="2014" name="Int. J. Syst. Evol. Microbiol.">
        <title>Complete genome sequence of Corynebacterium casei LMG S-19264T (=DSM 44701T), isolated from a smear-ripened cheese.</title>
        <authorList>
            <consortium name="US DOE Joint Genome Institute (JGI-PGF)"/>
            <person name="Walter F."/>
            <person name="Albersmeier A."/>
            <person name="Kalinowski J."/>
            <person name="Ruckert C."/>
        </authorList>
    </citation>
    <scope>NUCLEOTIDE SEQUENCE</scope>
    <source>
        <strain evidence="3">JCM 14719</strain>
    </source>
</reference>
<feature type="coiled-coil region" evidence="1">
    <location>
        <begin position="341"/>
        <end position="385"/>
    </location>
</feature>
<organism evidence="3 4">
    <name type="scientific">Calditerricola satsumensis</name>
    <dbReference type="NCBI Taxonomy" id="373054"/>
    <lineage>
        <taxon>Bacteria</taxon>
        <taxon>Bacillati</taxon>
        <taxon>Bacillota</taxon>
        <taxon>Bacilli</taxon>
        <taxon>Bacillales</taxon>
        <taxon>Bacillaceae</taxon>
        <taxon>Calditerricola</taxon>
    </lineage>
</organism>
<protein>
    <submittedName>
        <fullName evidence="3">Peptidase M16</fullName>
    </submittedName>
</protein>
<dbReference type="Pfam" id="PF05193">
    <property type="entry name" value="Peptidase_M16_C"/>
    <property type="match status" value="1"/>
</dbReference>
<dbReference type="EMBL" id="BMOF01000032">
    <property type="protein sequence ID" value="GGK02731.1"/>
    <property type="molecule type" value="Genomic_DNA"/>
</dbReference>
<dbReference type="AlphaFoldDB" id="A0A8J3BBZ3"/>
<dbReference type="NCBIfam" id="NF047422">
    <property type="entry name" value="YfmF_fam"/>
    <property type="match status" value="1"/>
</dbReference>
<dbReference type="Gene3D" id="3.30.830.10">
    <property type="entry name" value="Metalloenzyme, LuxS/M16 peptidase-like"/>
    <property type="match status" value="2"/>
</dbReference>
<accession>A0A8J3BBZ3</accession>
<name>A0A8J3BBZ3_9BACI</name>
<evidence type="ECO:0000313" key="4">
    <source>
        <dbReference type="Proteomes" id="UP000637720"/>
    </source>
</evidence>
<reference evidence="3" key="2">
    <citation type="submission" date="2020-09" db="EMBL/GenBank/DDBJ databases">
        <authorList>
            <person name="Sun Q."/>
            <person name="Ohkuma M."/>
        </authorList>
    </citation>
    <scope>NUCLEOTIDE SEQUENCE</scope>
    <source>
        <strain evidence="3">JCM 14719</strain>
    </source>
</reference>
<sequence>MNGIMLAQKGAIGVNGPAFVQVAEQGVRYHVLPTEKFKTNTVVVNVQLPLAEETVTPAALLPFVLKRGSQTYPTTKALQRRLDELYGASLEVDVAKRGERQILQFRLEVANEAYLTDPVPLLTETLAVLRDVLTRPVVEDGALASAFVASEKERLRKRLESLLDDKIRYASQRCTEEMCREEPYRLFAYGRKEGLAAITPQSLYDLYQDLFARYPIDVFLVGDVDPDRAQHALGKLFDGLSRRPKDTLPPTVIKTAVAERRTVVERLDVTQGKLNIGCRTPVTIADADAYPALLVYNGVLGGFPHSKLFVNVREKASLAYYAASRLDSHKGILMIFSGIAIENFEKALAIIEEQLALLRRGEITDDELQRTKASLANQYRELLDNPRQLIDFAYHSVLAERPITVDGLIEGIMGVTKDDVVRIAEGVVVDTVYFLRDRGNES</sequence>
<dbReference type="GO" id="GO:0046872">
    <property type="term" value="F:metal ion binding"/>
    <property type="evidence" value="ECO:0007669"/>
    <property type="project" value="InterPro"/>
</dbReference>
<dbReference type="SUPFAM" id="SSF63411">
    <property type="entry name" value="LuxS/MPP-like metallohydrolase"/>
    <property type="match status" value="2"/>
</dbReference>
<evidence type="ECO:0000256" key="1">
    <source>
        <dbReference type="SAM" id="Coils"/>
    </source>
</evidence>
<evidence type="ECO:0000313" key="3">
    <source>
        <dbReference type="EMBL" id="GGK02731.1"/>
    </source>
</evidence>
<evidence type="ECO:0000259" key="2">
    <source>
        <dbReference type="Pfam" id="PF05193"/>
    </source>
</evidence>
<keyword evidence="4" id="KW-1185">Reference proteome</keyword>
<feature type="domain" description="Peptidase M16 C-terminal" evidence="2">
    <location>
        <begin position="198"/>
        <end position="375"/>
    </location>
</feature>
<gene>
    <name evidence="3" type="ORF">GCM10007043_15980</name>
</gene>
<comment type="caution">
    <text evidence="3">The sequence shown here is derived from an EMBL/GenBank/DDBJ whole genome shotgun (WGS) entry which is preliminary data.</text>
</comment>
<proteinExistence type="predicted"/>
<dbReference type="InterPro" id="IPR011249">
    <property type="entry name" value="Metalloenz_LuxS/M16"/>
</dbReference>
<dbReference type="Proteomes" id="UP000637720">
    <property type="component" value="Unassembled WGS sequence"/>
</dbReference>
<keyword evidence="1" id="KW-0175">Coiled coil</keyword>
<dbReference type="PANTHER" id="PTHR11851">
    <property type="entry name" value="METALLOPROTEASE"/>
    <property type="match status" value="1"/>
</dbReference>
<dbReference type="InterPro" id="IPR050361">
    <property type="entry name" value="MPP/UQCRC_Complex"/>
</dbReference>